<feature type="compositionally biased region" description="Basic and acidic residues" evidence="1">
    <location>
        <begin position="710"/>
        <end position="722"/>
    </location>
</feature>
<reference evidence="3" key="2">
    <citation type="submission" date="2020-05" db="UniProtKB">
        <authorList>
            <consortium name="EnsemblMetazoa"/>
        </authorList>
    </citation>
    <scope>IDENTIFICATION</scope>
    <source>
        <strain evidence="3">IAEA</strain>
    </source>
</reference>
<feature type="domain" description="Retrotransposon gag" evidence="2">
    <location>
        <begin position="304"/>
        <end position="379"/>
    </location>
</feature>
<reference evidence="4" key="1">
    <citation type="submission" date="2015-01" db="EMBL/GenBank/DDBJ databases">
        <authorList>
            <person name="Aksoy S."/>
            <person name="Warren W."/>
            <person name="Wilson R.K."/>
        </authorList>
    </citation>
    <scope>NUCLEOTIDE SEQUENCE [LARGE SCALE GENOMIC DNA]</scope>
    <source>
        <strain evidence="4">IAEA</strain>
    </source>
</reference>
<keyword evidence="4" id="KW-1185">Reference proteome</keyword>
<dbReference type="EMBL" id="JXJN01022245">
    <property type="status" value="NOT_ANNOTATED_CDS"/>
    <property type="molecule type" value="Genomic_DNA"/>
</dbReference>
<feature type="compositionally biased region" description="Polar residues" evidence="1">
    <location>
        <begin position="674"/>
        <end position="687"/>
    </location>
</feature>
<accession>A0A1B0BXI9</accession>
<dbReference type="VEuPathDB" id="VectorBase:GPPI043504"/>
<feature type="region of interest" description="Disordered" evidence="1">
    <location>
        <begin position="633"/>
        <end position="654"/>
    </location>
</feature>
<evidence type="ECO:0000313" key="3">
    <source>
        <dbReference type="EnsemblMetazoa" id="GPPI043504-PA"/>
    </source>
</evidence>
<dbReference type="AlphaFoldDB" id="A0A1B0BXI9"/>
<dbReference type="GO" id="GO:0003676">
    <property type="term" value="F:nucleic acid binding"/>
    <property type="evidence" value="ECO:0007669"/>
    <property type="project" value="InterPro"/>
</dbReference>
<evidence type="ECO:0000259" key="2">
    <source>
        <dbReference type="Pfam" id="PF03732"/>
    </source>
</evidence>
<dbReference type="EMBL" id="JXJN01022244">
    <property type="status" value="NOT_ANNOTATED_CDS"/>
    <property type="molecule type" value="Genomic_DNA"/>
</dbReference>
<proteinExistence type="predicted"/>
<dbReference type="GO" id="GO:0008270">
    <property type="term" value="F:zinc ion binding"/>
    <property type="evidence" value="ECO:0007669"/>
    <property type="project" value="InterPro"/>
</dbReference>
<sequence length="722" mass="80775">MAGEKFRDYALRLQDLMRHLNCTAQQRLDRIAHNSRREYQLFFGDTSSKDLSEMIALGERFEDIPAPATAPLMRTTAGIRQQPGGNAPFMSNTGNASSNVCRRCDHPGYTARDCRNPCVLFCWDCGRQGVLTWNCCRQYTEQHPQARGMTAKESPGLEKPPTAATSKVLGMRGSTLVASLSVGELPTTGLIEREKHHPRRRRRIPRVISLRKEELSEICGSLDLDTKGTVEEIRKAMTALIATPDLSTELKAKLTELEAKYASRMLQLPEGTRGHGESGALEFIARVEELCEVYDLPTDIMPRIIMELLHGKAAIWYRNNRRVWSGWPEFKQEFLKFFLPTRYLDHQVRQTFQMAGEKFRDYALRLQDLMRHLNCTAQQRLDRIAHNSRREYQLFFGDTSSKDLSEMIALGERFEDIPAPATAPLMRTTAGIRQQPGGNAPFMSNTGNASSNVCRRCDHPGYTARDCRNPCVLFCWDCGRQGVLTWNCCRQYTEQHPQARGMTAKESPGLEKPPTAAASKVLVMRGSSLVASLSVGELPTTGLIEREKHHPRRRRRIPRVIRSDTKSHSIRMADGTAQNSPRTITVEISLGVKTATLELLVVKRGVDHLTLGIDFLAEIGTVVTIAGEIVKLSRQTDTPPAREKTQTIGTSMAPHPVNALPEMARGPTVIQATGSGKVTQQPNANRSATHRRSGSQQELKESETLSNSTTKKENKENDFNAN</sequence>
<organism evidence="3 4">
    <name type="scientific">Glossina palpalis gambiensis</name>
    <dbReference type="NCBI Taxonomy" id="67801"/>
    <lineage>
        <taxon>Eukaryota</taxon>
        <taxon>Metazoa</taxon>
        <taxon>Ecdysozoa</taxon>
        <taxon>Arthropoda</taxon>
        <taxon>Hexapoda</taxon>
        <taxon>Insecta</taxon>
        <taxon>Pterygota</taxon>
        <taxon>Neoptera</taxon>
        <taxon>Endopterygota</taxon>
        <taxon>Diptera</taxon>
        <taxon>Brachycera</taxon>
        <taxon>Muscomorpha</taxon>
        <taxon>Hippoboscoidea</taxon>
        <taxon>Glossinidae</taxon>
        <taxon>Glossina</taxon>
    </lineage>
</organism>
<protein>
    <recommendedName>
        <fullName evidence="2">Retrotransposon gag domain-containing protein</fullName>
    </recommendedName>
</protein>
<dbReference type="EnsemblMetazoa" id="GPPI043504-RA">
    <property type="protein sequence ID" value="GPPI043504-PA"/>
    <property type="gene ID" value="GPPI043504"/>
</dbReference>
<dbReference type="InterPro" id="IPR005162">
    <property type="entry name" value="Retrotrans_gag_dom"/>
</dbReference>
<dbReference type="Proteomes" id="UP000092460">
    <property type="component" value="Unassembled WGS sequence"/>
</dbReference>
<dbReference type="STRING" id="67801.A0A1B0BXI9"/>
<feature type="region of interest" description="Disordered" evidence="1">
    <location>
        <begin position="674"/>
        <end position="722"/>
    </location>
</feature>
<evidence type="ECO:0000313" key="4">
    <source>
        <dbReference type="Proteomes" id="UP000092460"/>
    </source>
</evidence>
<dbReference type="InterPro" id="IPR036875">
    <property type="entry name" value="Znf_CCHC_sf"/>
</dbReference>
<evidence type="ECO:0000256" key="1">
    <source>
        <dbReference type="SAM" id="MobiDB-lite"/>
    </source>
</evidence>
<dbReference type="Pfam" id="PF03732">
    <property type="entry name" value="Retrotrans_gag"/>
    <property type="match status" value="1"/>
</dbReference>
<name>A0A1B0BXI9_9MUSC</name>
<dbReference type="SUPFAM" id="SSF57756">
    <property type="entry name" value="Retrovirus zinc finger-like domains"/>
    <property type="match status" value="2"/>
</dbReference>